<comment type="caution">
    <text evidence="3">The sequence shown here is derived from an EMBL/GenBank/DDBJ whole genome shotgun (WGS) entry which is preliminary data.</text>
</comment>
<dbReference type="Pfam" id="PF14534">
    <property type="entry name" value="DUF4440"/>
    <property type="match status" value="1"/>
</dbReference>
<evidence type="ECO:0000259" key="2">
    <source>
        <dbReference type="Pfam" id="PF14534"/>
    </source>
</evidence>
<keyword evidence="1" id="KW-0732">Signal</keyword>
<keyword evidence="4" id="KW-1185">Reference proteome</keyword>
<evidence type="ECO:0000313" key="4">
    <source>
        <dbReference type="Proteomes" id="UP000294155"/>
    </source>
</evidence>
<dbReference type="SUPFAM" id="SSF54427">
    <property type="entry name" value="NTF2-like"/>
    <property type="match status" value="1"/>
</dbReference>
<accession>A0A4Q5LDF1</accession>
<evidence type="ECO:0000313" key="3">
    <source>
        <dbReference type="EMBL" id="RYU81588.1"/>
    </source>
</evidence>
<dbReference type="PROSITE" id="PS51257">
    <property type="entry name" value="PROKAR_LIPOPROTEIN"/>
    <property type="match status" value="1"/>
</dbReference>
<reference evidence="3 4" key="1">
    <citation type="submission" date="2019-02" db="EMBL/GenBank/DDBJ databases">
        <title>Bacterial novel species isolated from soil.</title>
        <authorList>
            <person name="Jung H.-Y."/>
        </authorList>
    </citation>
    <scope>NUCLEOTIDE SEQUENCE [LARGE SCALE GENOMIC DNA]</scope>
    <source>
        <strain evidence="3 4">1-3-3-3</strain>
    </source>
</reference>
<gene>
    <name evidence="3" type="ORF">EWM57_06225</name>
</gene>
<evidence type="ECO:0000256" key="1">
    <source>
        <dbReference type="SAM" id="SignalP"/>
    </source>
</evidence>
<dbReference type="Proteomes" id="UP000294155">
    <property type="component" value="Unassembled WGS sequence"/>
</dbReference>
<feature type="chain" id="PRO_5020696059" evidence="1">
    <location>
        <begin position="23"/>
        <end position="156"/>
    </location>
</feature>
<sequence>MKSLLWMLPLSAALATSCTKTADTAANPAVTAQTLDQQFISAWNSKNAIQLDTMFADDVHFLQGETHFQGRSEVSNRWVRETMGTISNLRLNVASSGTDAQTAYEGGTYNVDVIPTSPGVPMGQGEGNFILLWKKNAKGIWKLSYAQLEGLPVRVR</sequence>
<dbReference type="AlphaFoldDB" id="A0A4Q5LDF1"/>
<name>A0A4Q5LDF1_9BACT</name>
<dbReference type="InterPro" id="IPR032710">
    <property type="entry name" value="NTF2-like_dom_sf"/>
</dbReference>
<dbReference type="Gene3D" id="3.10.450.50">
    <property type="match status" value="1"/>
</dbReference>
<feature type="domain" description="DUF4440" evidence="2">
    <location>
        <begin position="34"/>
        <end position="143"/>
    </location>
</feature>
<proteinExistence type="predicted"/>
<dbReference type="EMBL" id="SEWE01000009">
    <property type="protein sequence ID" value="RYU81588.1"/>
    <property type="molecule type" value="Genomic_DNA"/>
</dbReference>
<dbReference type="InterPro" id="IPR027843">
    <property type="entry name" value="DUF4440"/>
</dbReference>
<feature type="signal peptide" evidence="1">
    <location>
        <begin position="1"/>
        <end position="22"/>
    </location>
</feature>
<protein>
    <submittedName>
        <fullName evidence="3">Nuclear transport factor 2 family protein</fullName>
    </submittedName>
</protein>
<dbReference type="RefSeq" id="WP_129920274.1">
    <property type="nucleotide sequence ID" value="NZ_SEWE01000009.1"/>
</dbReference>
<organism evidence="3 4">
    <name type="scientific">Hymenobacter persicinus</name>
    <dbReference type="NCBI Taxonomy" id="2025506"/>
    <lineage>
        <taxon>Bacteria</taxon>
        <taxon>Pseudomonadati</taxon>
        <taxon>Bacteroidota</taxon>
        <taxon>Cytophagia</taxon>
        <taxon>Cytophagales</taxon>
        <taxon>Hymenobacteraceae</taxon>
        <taxon>Hymenobacter</taxon>
    </lineage>
</organism>
<dbReference type="OrthoDB" id="979496at2"/>